<feature type="region of interest" description="Disordered" evidence="3">
    <location>
        <begin position="243"/>
        <end position="287"/>
    </location>
</feature>
<evidence type="ECO:0000256" key="3">
    <source>
        <dbReference type="SAM" id="MobiDB-lite"/>
    </source>
</evidence>
<evidence type="ECO:0000256" key="2">
    <source>
        <dbReference type="ARBA" id="ARBA00022679"/>
    </source>
</evidence>
<dbReference type="GO" id="GO:0008955">
    <property type="term" value="F:peptidoglycan glycosyltransferase activity"/>
    <property type="evidence" value="ECO:0007669"/>
    <property type="project" value="TreeGrafter"/>
</dbReference>
<dbReference type="GO" id="GO:0008658">
    <property type="term" value="F:penicillin binding"/>
    <property type="evidence" value="ECO:0007669"/>
    <property type="project" value="InterPro"/>
</dbReference>
<proteinExistence type="predicted"/>
<feature type="compositionally biased region" description="Polar residues" evidence="3">
    <location>
        <begin position="217"/>
        <end position="233"/>
    </location>
</feature>
<sequence>YDTGTEVLTDIIQPLALGGITEGVTNLELCGAYASIANLGQYIEPKFYTQVLDQYGNVVLDNTSPVSSTAMKSSTAYLLTDAMRGVVEDPEGTAYGQISLGYMPVAGKTGTTSSYKDIWFAGYTPYYTCCVWGGYDNNADLPDSDLYHTYNKVLWTSIMSRIHEGLPVSSFQVPDDVVTVSVCRSSSLAAIPGVCDSYEEVFAVGTQPQQYCNVHGSGSSVQILDQPDTNTSDLAPGAITIFDSDSTTVYPDGTGQTDSNPTVTPDASENPGQTAGGGHDASGGTDDVVIGNGGTDDVVIGNGSGTDDVVIGNGGTDDVVVGGSDSMAGSGTQDTVIGDTGEDVITIWGDGSGSSQDSQLTQEQMEILNQIPEALP</sequence>
<evidence type="ECO:0000256" key="1">
    <source>
        <dbReference type="ARBA" id="ARBA00022676"/>
    </source>
</evidence>
<gene>
    <name evidence="5" type="ORF">IAC80_00605</name>
</gene>
<dbReference type="Proteomes" id="UP000886889">
    <property type="component" value="Unassembled WGS sequence"/>
</dbReference>
<dbReference type="Pfam" id="PF00905">
    <property type="entry name" value="Transpeptidase"/>
    <property type="match status" value="1"/>
</dbReference>
<keyword evidence="2" id="KW-0808">Transferase</keyword>
<name>A0A9D1NY76_9FIRM</name>
<dbReference type="SUPFAM" id="SSF56601">
    <property type="entry name" value="beta-lactamase/transpeptidase-like"/>
    <property type="match status" value="1"/>
</dbReference>
<feature type="region of interest" description="Disordered" evidence="3">
    <location>
        <begin position="217"/>
        <end position="236"/>
    </location>
</feature>
<dbReference type="InterPro" id="IPR050396">
    <property type="entry name" value="Glycosyltr_51/Transpeptidase"/>
</dbReference>
<protein>
    <recommendedName>
        <fullName evidence="4">Penicillin-binding protein transpeptidase domain-containing protein</fullName>
    </recommendedName>
</protein>
<dbReference type="AlphaFoldDB" id="A0A9D1NY76"/>
<reference evidence="5" key="2">
    <citation type="journal article" date="2021" name="PeerJ">
        <title>Extensive microbial diversity within the chicken gut microbiome revealed by metagenomics and culture.</title>
        <authorList>
            <person name="Gilroy R."/>
            <person name="Ravi A."/>
            <person name="Getino M."/>
            <person name="Pursley I."/>
            <person name="Horton D.L."/>
            <person name="Alikhan N.F."/>
            <person name="Baker D."/>
            <person name="Gharbi K."/>
            <person name="Hall N."/>
            <person name="Watson M."/>
            <person name="Adriaenssens E.M."/>
            <person name="Foster-Nyarko E."/>
            <person name="Jarju S."/>
            <person name="Secka A."/>
            <person name="Antonio M."/>
            <person name="Oren A."/>
            <person name="Chaudhuri R.R."/>
            <person name="La Ragione R."/>
            <person name="Hildebrand F."/>
            <person name="Pallen M.J."/>
        </authorList>
    </citation>
    <scope>NUCLEOTIDE SEQUENCE</scope>
    <source>
        <strain evidence="5">ChiBcec6-7307</strain>
    </source>
</reference>
<comment type="caution">
    <text evidence="5">The sequence shown here is derived from an EMBL/GenBank/DDBJ whole genome shotgun (WGS) entry which is preliminary data.</text>
</comment>
<evidence type="ECO:0000259" key="4">
    <source>
        <dbReference type="Pfam" id="PF00905"/>
    </source>
</evidence>
<organism evidence="5 6">
    <name type="scientific">Candidatus Merdiplasma excrementigallinarum</name>
    <dbReference type="NCBI Taxonomy" id="2840864"/>
    <lineage>
        <taxon>Bacteria</taxon>
        <taxon>Bacillati</taxon>
        <taxon>Bacillota</taxon>
        <taxon>Clostridia</taxon>
        <taxon>Lachnospirales</taxon>
        <taxon>Lachnospiraceae</taxon>
        <taxon>Lachnospiraceae incertae sedis</taxon>
        <taxon>Candidatus Merdiplasma</taxon>
    </lineage>
</organism>
<feature type="compositionally biased region" description="Polar residues" evidence="3">
    <location>
        <begin position="243"/>
        <end position="273"/>
    </location>
</feature>
<evidence type="ECO:0000313" key="6">
    <source>
        <dbReference type="Proteomes" id="UP000886889"/>
    </source>
</evidence>
<dbReference type="Gene3D" id="3.40.710.10">
    <property type="entry name" value="DD-peptidase/beta-lactamase superfamily"/>
    <property type="match status" value="1"/>
</dbReference>
<reference evidence="5" key="1">
    <citation type="submission" date="2020-10" db="EMBL/GenBank/DDBJ databases">
        <authorList>
            <person name="Gilroy R."/>
        </authorList>
    </citation>
    <scope>NUCLEOTIDE SEQUENCE</scope>
    <source>
        <strain evidence="5">ChiBcec6-7307</strain>
    </source>
</reference>
<feature type="non-terminal residue" evidence="5">
    <location>
        <position position="1"/>
    </location>
</feature>
<feature type="domain" description="Penicillin-binding protein transpeptidase" evidence="4">
    <location>
        <begin position="21"/>
        <end position="126"/>
    </location>
</feature>
<accession>A0A9D1NY76</accession>
<dbReference type="PANTHER" id="PTHR32282:SF33">
    <property type="entry name" value="PEPTIDOGLYCAN GLYCOSYLTRANSFERASE"/>
    <property type="match status" value="1"/>
</dbReference>
<dbReference type="EMBL" id="DVOS01000006">
    <property type="protein sequence ID" value="HIV22415.1"/>
    <property type="molecule type" value="Genomic_DNA"/>
</dbReference>
<dbReference type="InterPro" id="IPR001460">
    <property type="entry name" value="PCN-bd_Tpept"/>
</dbReference>
<keyword evidence="1" id="KW-0328">Glycosyltransferase</keyword>
<dbReference type="PANTHER" id="PTHR32282">
    <property type="entry name" value="BINDING PROTEIN TRANSPEPTIDASE, PUTATIVE-RELATED"/>
    <property type="match status" value="1"/>
</dbReference>
<evidence type="ECO:0000313" key="5">
    <source>
        <dbReference type="EMBL" id="HIV22415.1"/>
    </source>
</evidence>
<dbReference type="InterPro" id="IPR012338">
    <property type="entry name" value="Beta-lactam/transpept-like"/>
</dbReference>